<evidence type="ECO:0000259" key="3">
    <source>
        <dbReference type="Pfam" id="PF21666"/>
    </source>
</evidence>
<dbReference type="PANTHER" id="PTHR33119:SF1">
    <property type="entry name" value="FE2OG DIOXYGENASE DOMAIN-CONTAINING PROTEIN"/>
    <property type="match status" value="1"/>
</dbReference>
<feature type="domain" description="DUF4246" evidence="3">
    <location>
        <begin position="8"/>
        <end position="83"/>
    </location>
</feature>
<evidence type="ECO:0000313" key="5">
    <source>
        <dbReference type="Proteomes" id="UP001278766"/>
    </source>
</evidence>
<evidence type="ECO:0000259" key="2">
    <source>
        <dbReference type="Pfam" id="PF14033"/>
    </source>
</evidence>
<dbReference type="InterPro" id="IPR049207">
    <property type="entry name" value="DUF4246_N"/>
</dbReference>
<proteinExistence type="predicted"/>
<protein>
    <submittedName>
        <fullName evidence="4">Uncharacterized protein</fullName>
    </submittedName>
</protein>
<name>A0AAE0LSN9_9PEZI</name>
<keyword evidence="5" id="KW-1185">Reference proteome</keyword>
<reference evidence="4" key="1">
    <citation type="journal article" date="2023" name="Mol. Phylogenet. Evol.">
        <title>Genome-scale phylogeny and comparative genomics of the fungal order Sordariales.</title>
        <authorList>
            <person name="Hensen N."/>
            <person name="Bonometti L."/>
            <person name="Westerberg I."/>
            <person name="Brannstrom I.O."/>
            <person name="Guillou S."/>
            <person name="Cros-Aarteil S."/>
            <person name="Calhoun S."/>
            <person name="Haridas S."/>
            <person name="Kuo A."/>
            <person name="Mondo S."/>
            <person name="Pangilinan J."/>
            <person name="Riley R."/>
            <person name="LaButti K."/>
            <person name="Andreopoulos B."/>
            <person name="Lipzen A."/>
            <person name="Chen C."/>
            <person name="Yan M."/>
            <person name="Daum C."/>
            <person name="Ng V."/>
            <person name="Clum A."/>
            <person name="Steindorff A."/>
            <person name="Ohm R.A."/>
            <person name="Martin F."/>
            <person name="Silar P."/>
            <person name="Natvig D.O."/>
            <person name="Lalanne C."/>
            <person name="Gautier V."/>
            <person name="Ament-Velasquez S.L."/>
            <person name="Kruys A."/>
            <person name="Hutchinson M.I."/>
            <person name="Powell A.J."/>
            <person name="Barry K."/>
            <person name="Miller A.N."/>
            <person name="Grigoriev I.V."/>
            <person name="Debuchy R."/>
            <person name="Gladieux P."/>
            <person name="Hiltunen Thoren M."/>
            <person name="Johannesson H."/>
        </authorList>
    </citation>
    <scope>NUCLEOTIDE SEQUENCE</scope>
    <source>
        <strain evidence="4">CBS 168.71</strain>
    </source>
</reference>
<dbReference type="GeneID" id="87842611"/>
<dbReference type="InterPro" id="IPR049192">
    <property type="entry name" value="DUF4246_C"/>
</dbReference>
<dbReference type="Pfam" id="PF14033">
    <property type="entry name" value="DUF4246"/>
    <property type="match status" value="1"/>
</dbReference>
<dbReference type="Proteomes" id="UP001278766">
    <property type="component" value="Unassembled WGS sequence"/>
</dbReference>
<dbReference type="AlphaFoldDB" id="A0AAE0LSN9"/>
<gene>
    <name evidence="4" type="ORF">B0H64DRAFT_424789</name>
</gene>
<accession>A0AAE0LSN9</accession>
<feature type="region of interest" description="Disordered" evidence="1">
    <location>
        <begin position="315"/>
        <end position="334"/>
    </location>
</feature>
<reference evidence="4" key="2">
    <citation type="submission" date="2023-06" db="EMBL/GenBank/DDBJ databases">
        <authorList>
            <consortium name="Lawrence Berkeley National Laboratory"/>
            <person name="Haridas S."/>
            <person name="Hensen N."/>
            <person name="Bonometti L."/>
            <person name="Westerberg I."/>
            <person name="Brannstrom I.O."/>
            <person name="Guillou S."/>
            <person name="Cros-Aarteil S."/>
            <person name="Calhoun S."/>
            <person name="Kuo A."/>
            <person name="Mondo S."/>
            <person name="Pangilinan J."/>
            <person name="Riley R."/>
            <person name="Labutti K."/>
            <person name="Andreopoulos B."/>
            <person name="Lipzen A."/>
            <person name="Chen C."/>
            <person name="Yanf M."/>
            <person name="Daum C."/>
            <person name="Ng V."/>
            <person name="Clum A."/>
            <person name="Steindorff A."/>
            <person name="Ohm R."/>
            <person name="Martin F."/>
            <person name="Silar P."/>
            <person name="Natvig D."/>
            <person name="Lalanne C."/>
            <person name="Gautier V."/>
            <person name="Ament-Velasquez S.L."/>
            <person name="Kruys A."/>
            <person name="Hutchinson M.I."/>
            <person name="Powell A.J."/>
            <person name="Barry K."/>
            <person name="Miller A.N."/>
            <person name="Grigoriev I.V."/>
            <person name="Debuchy R."/>
            <person name="Gladieux P."/>
            <person name="Thoren M.H."/>
            <person name="Johannesson H."/>
        </authorList>
    </citation>
    <scope>NUCLEOTIDE SEQUENCE</scope>
    <source>
        <strain evidence="4">CBS 168.71</strain>
    </source>
</reference>
<sequence length="687" mass="78525">MASTLHKYPGIDLPLRYLVQNEEGGAGIEFYRCGSFEAAAGSLSELIQVREVAMLLLMDRLTDKPNWHKKVFDEAIVAKWRHEALTQDETTMYEEIVAGKNIPMPQRTRIINEATFDYCIAELKCKAAYFEETGLVFTLNSSQGSAEYPCFNTAIKADSLVNNELQQGLKAAFEKLRAEQAAEPDWHPGSNDMVQDLVHPSMYPFVYGESRFIPEEAVRVVDAVERWSGKGETVQALLEGDEEEGELIDRDYWSKKYQWLPANLAFQDDGSVRFTSYVNNLHPQKHTETYRLLEKLIDTAIPTWEHVLSGKAITPSSNAPERLEQPPRVYEENEDDVWEKLDPVVIAEHEAEDGPIDYSERELPCDDDEWEDDEEMGLTAAEVKEQEIQRLKWKDIRDPTLMEPLEFEPHTYKVEQTLRERFKDTGLQVIVKMASIELTPENPDFPMGGWHIEGQMNEHIVATALYYLDSENVTPSELSFRMATSSQQDGLQSRVAQNMDTLYQRIYGTNLSWGPGSETVQTYGSVATPEGRLLAFPNVFQHRVSSFSLQDRTKPGHRRFVALWLVDPLRRVVSTANVPPQQFNWWAEAVFGNEAKTAGEMPPEVFQLLLEKGADKAVKPSEELLQSMRNRLPAEVMEMVRREAVPGGLMTAEQARQHRLALMEERSAFVRTSEKKAWKNRYSFCEH</sequence>
<feature type="domain" description="DUF4246" evidence="2">
    <location>
        <begin position="114"/>
        <end position="588"/>
    </location>
</feature>
<feature type="compositionally biased region" description="Basic and acidic residues" evidence="1">
    <location>
        <begin position="321"/>
        <end position="331"/>
    </location>
</feature>
<evidence type="ECO:0000313" key="4">
    <source>
        <dbReference type="EMBL" id="KAK3296371.1"/>
    </source>
</evidence>
<dbReference type="RefSeq" id="XP_062659885.1">
    <property type="nucleotide sequence ID" value="XM_062805663.1"/>
</dbReference>
<comment type="caution">
    <text evidence="4">The sequence shown here is derived from an EMBL/GenBank/DDBJ whole genome shotgun (WGS) entry which is preliminary data.</text>
</comment>
<evidence type="ECO:0000256" key="1">
    <source>
        <dbReference type="SAM" id="MobiDB-lite"/>
    </source>
</evidence>
<dbReference type="EMBL" id="JAUEPN010000004">
    <property type="protein sequence ID" value="KAK3296371.1"/>
    <property type="molecule type" value="Genomic_DNA"/>
</dbReference>
<organism evidence="4 5">
    <name type="scientific">Chaetomium fimeti</name>
    <dbReference type="NCBI Taxonomy" id="1854472"/>
    <lineage>
        <taxon>Eukaryota</taxon>
        <taxon>Fungi</taxon>
        <taxon>Dikarya</taxon>
        <taxon>Ascomycota</taxon>
        <taxon>Pezizomycotina</taxon>
        <taxon>Sordariomycetes</taxon>
        <taxon>Sordariomycetidae</taxon>
        <taxon>Sordariales</taxon>
        <taxon>Chaetomiaceae</taxon>
        <taxon>Chaetomium</taxon>
    </lineage>
</organism>
<dbReference type="PANTHER" id="PTHR33119">
    <property type="entry name" value="IFI3P"/>
    <property type="match status" value="1"/>
</dbReference>
<dbReference type="InterPro" id="IPR025340">
    <property type="entry name" value="DUF4246"/>
</dbReference>
<dbReference type="Pfam" id="PF21666">
    <property type="entry name" value="DUF4246_N"/>
    <property type="match status" value="1"/>
</dbReference>